<dbReference type="AlphaFoldDB" id="A0AAN1JJG7"/>
<evidence type="ECO:0000313" key="1">
    <source>
        <dbReference type="EMBL" id="AUT74042.1"/>
    </source>
</evidence>
<protein>
    <submittedName>
        <fullName evidence="1">Uncharacterized protein</fullName>
    </submittedName>
</protein>
<sequence>MAKIIKRSKAELDELFRQIEAEFGEGPAYRRIAIELKRAGVPIGLADFYRMHPDNEPHHTRRVLDWTAYTAMYPADDQWSIAIRSVQPLRDWPAFLKHEQGRDPLAVRQLMTLILCFQEDGEGSWIPGQAYDNAPPAWRELIDALSARDILAIYAFLSGNWPAPAAQKPCERFVTELMVAYLDGTIDEYDGE</sequence>
<organism evidence="1 4">
    <name type="scientific">Paraburkholderia hospita</name>
    <dbReference type="NCBI Taxonomy" id="169430"/>
    <lineage>
        <taxon>Bacteria</taxon>
        <taxon>Pseudomonadati</taxon>
        <taxon>Pseudomonadota</taxon>
        <taxon>Betaproteobacteria</taxon>
        <taxon>Burkholderiales</taxon>
        <taxon>Burkholderiaceae</taxon>
        <taxon>Paraburkholderia</taxon>
    </lineage>
</organism>
<dbReference type="Proteomes" id="UP000236649">
    <property type="component" value="Chromosome 3"/>
</dbReference>
<dbReference type="Proteomes" id="UP000004980">
    <property type="component" value="Unassembled WGS sequence"/>
</dbReference>
<reference evidence="1 4" key="2">
    <citation type="submission" date="2018-01" db="EMBL/GenBank/DDBJ databases">
        <title>Species boundaries and ecological features among Paraburkholderia terrae DSMZ17804T, P. hospita DSMZ17164T and P. caribensis DSMZ13236T.</title>
        <authorList>
            <person name="Pratama A.A."/>
        </authorList>
    </citation>
    <scope>NUCLEOTIDE SEQUENCE [LARGE SCALE GENOMIC DNA]</scope>
    <source>
        <strain evidence="1 4">DSM 17164</strain>
    </source>
</reference>
<dbReference type="EMBL" id="AKAU01000011">
    <property type="protein sequence ID" value="EIN02952.1"/>
    <property type="molecule type" value="Genomic_DNA"/>
</dbReference>
<gene>
    <name evidence="1" type="ORF">C2L64_37735</name>
    <name evidence="2" type="ORF">WQE_00980</name>
</gene>
<dbReference type="KEGG" id="phs:C2L64_37735"/>
<dbReference type="RefSeq" id="WP_007576752.1">
    <property type="nucleotide sequence ID" value="NZ_AKAU01000011.1"/>
</dbReference>
<proteinExistence type="predicted"/>
<evidence type="ECO:0000313" key="2">
    <source>
        <dbReference type="EMBL" id="EIN02952.1"/>
    </source>
</evidence>
<name>A0AAN1JJG7_9BURK</name>
<dbReference type="GeneID" id="55534039"/>
<evidence type="ECO:0000313" key="4">
    <source>
        <dbReference type="Proteomes" id="UP000236649"/>
    </source>
</evidence>
<accession>A0AAN1JJG7</accession>
<reference evidence="2 3" key="1">
    <citation type="journal article" date="2012" name="J. Bacteriol.">
        <title>Draft Genome Sequence of the Soil Bacterium Burkholderia terrae Strain BS001, Which Interacts with Fungal Surface Structures.</title>
        <authorList>
            <person name="Nazir R."/>
            <person name="Hansen M.A."/>
            <person name="Sorensen S."/>
            <person name="van Elsas J.D."/>
        </authorList>
    </citation>
    <scope>NUCLEOTIDE SEQUENCE [LARGE SCALE GENOMIC DNA]</scope>
    <source>
        <strain evidence="2 3">BS001</strain>
    </source>
</reference>
<keyword evidence="3" id="KW-1185">Reference proteome</keyword>
<evidence type="ECO:0000313" key="3">
    <source>
        <dbReference type="Proteomes" id="UP000004980"/>
    </source>
</evidence>
<dbReference type="EMBL" id="CP026107">
    <property type="protein sequence ID" value="AUT74042.1"/>
    <property type="molecule type" value="Genomic_DNA"/>
</dbReference>